<feature type="transmembrane region" description="Helical" evidence="1">
    <location>
        <begin position="283"/>
        <end position="304"/>
    </location>
</feature>
<feature type="transmembrane region" description="Helical" evidence="1">
    <location>
        <begin position="556"/>
        <end position="578"/>
    </location>
</feature>
<feature type="transmembrane region" description="Helical" evidence="1">
    <location>
        <begin position="396"/>
        <end position="415"/>
    </location>
</feature>
<dbReference type="InterPro" id="IPR027417">
    <property type="entry name" value="P-loop_NTPase"/>
</dbReference>
<name>A0A8J8B089_9FIRM</name>
<protein>
    <submittedName>
        <fullName evidence="3">Ferrous iron transporter B</fullName>
    </submittedName>
</protein>
<feature type="transmembrane region" description="Helical" evidence="1">
    <location>
        <begin position="455"/>
        <end position="477"/>
    </location>
</feature>
<feature type="transmembrane region" description="Helical" evidence="1">
    <location>
        <begin position="373"/>
        <end position="390"/>
    </location>
</feature>
<dbReference type="GO" id="GO:0015093">
    <property type="term" value="F:ferrous iron transmembrane transporter activity"/>
    <property type="evidence" value="ECO:0007669"/>
    <property type="project" value="InterPro"/>
</dbReference>
<dbReference type="CDD" id="cd01879">
    <property type="entry name" value="FeoB"/>
    <property type="match status" value="1"/>
</dbReference>
<keyword evidence="1" id="KW-0472">Membrane</keyword>
<keyword evidence="1" id="KW-1133">Transmembrane helix</keyword>
<comment type="caution">
    <text evidence="3">The sequence shown here is derived from an EMBL/GenBank/DDBJ whole genome shotgun (WGS) entry which is preliminary data.</text>
</comment>
<dbReference type="Proteomes" id="UP000675664">
    <property type="component" value="Unassembled WGS sequence"/>
</dbReference>
<dbReference type="Pfam" id="PF07670">
    <property type="entry name" value="Gate"/>
    <property type="match status" value="2"/>
</dbReference>
<dbReference type="PROSITE" id="PS51711">
    <property type="entry name" value="G_FEOB"/>
    <property type="match status" value="1"/>
</dbReference>
<evidence type="ECO:0000259" key="2">
    <source>
        <dbReference type="PROSITE" id="PS51711"/>
    </source>
</evidence>
<feature type="transmembrane region" description="Helical" evidence="1">
    <location>
        <begin position="590"/>
        <end position="613"/>
    </location>
</feature>
<feature type="transmembrane region" description="Helical" evidence="1">
    <location>
        <begin position="219"/>
        <end position="242"/>
    </location>
</feature>
<dbReference type="SUPFAM" id="SSF52540">
    <property type="entry name" value="P-loop containing nucleoside triphosphate hydrolases"/>
    <property type="match status" value="1"/>
</dbReference>
<accession>A0A8J8B089</accession>
<organism evidence="3 4">
    <name type="scientific">Sinanaerobacter chloroacetimidivorans</name>
    <dbReference type="NCBI Taxonomy" id="2818044"/>
    <lineage>
        <taxon>Bacteria</taxon>
        <taxon>Bacillati</taxon>
        <taxon>Bacillota</taxon>
        <taxon>Clostridia</taxon>
        <taxon>Peptostreptococcales</taxon>
        <taxon>Anaerovoracaceae</taxon>
        <taxon>Sinanaerobacter</taxon>
    </lineage>
</organism>
<feature type="transmembrane region" description="Helical" evidence="1">
    <location>
        <begin position="497"/>
        <end position="515"/>
    </location>
</feature>
<dbReference type="AlphaFoldDB" id="A0A8J8B089"/>
<sequence>MELKVIALAGNPNVGKSTVFNGLTGLNQHTGNWPGKTVTNAQGKFTYKDKSFVLVDIPGTYSLMATSVEEEIARDYICSGEADVIVVVTDATCLERNLNLVLQILEITTNVVVCVNLLDEAKKKKIHIDLGSLSNLLGVPVVGTVARSKKSLEKLKEQIYFATLIENAGSGNSRHHFTEEEAENIIRKASFIYRQCVSTENRNYNYFDRKIDRIVTSRTFGIPLMILLLGMIFWITIVGANYPSGILSDFFLHLEGKLLTMSEALELPTWLEGSLILGVYKTLTWVISVMLPPMAIFFPLFTLLEDFGYLPRVAFNMDQFFRKASAHGKQSLTMCMGFGCNACGVIGCRIIDSPRERLIAILTNNFVPCNGRFPTLIAIITMFFITSDAGPTQTVLSTLLLLGVILLGIFLTLMMSKILSGTILKGIPSSFALELPPYRRPQFGKVILRSILDRTLFVLGRAVIIAAPAGLIIWALANTFVGEASLLAHCTDFLDPFARLLGIDGVILMAFILGFPANEIVVPIMIMCYMATGNITELDSLDQLKALFVDNGWTWLTALCTMLLCLLHFPCGTTCLTIKKETQSLKWTLLAFLIPTAAGFTLCFIVASIGRLFI</sequence>
<evidence type="ECO:0000313" key="4">
    <source>
        <dbReference type="Proteomes" id="UP000675664"/>
    </source>
</evidence>
<dbReference type="EMBL" id="JAGSND010000002">
    <property type="protein sequence ID" value="MBR0596949.1"/>
    <property type="molecule type" value="Genomic_DNA"/>
</dbReference>
<dbReference type="Gene3D" id="3.40.50.300">
    <property type="entry name" value="P-loop containing nucleotide triphosphate hydrolases"/>
    <property type="match status" value="1"/>
</dbReference>
<gene>
    <name evidence="3" type="ORF">KCX82_03610</name>
</gene>
<evidence type="ECO:0000256" key="1">
    <source>
        <dbReference type="SAM" id="Phobius"/>
    </source>
</evidence>
<keyword evidence="4" id="KW-1185">Reference proteome</keyword>
<evidence type="ECO:0000313" key="3">
    <source>
        <dbReference type="EMBL" id="MBR0596949.1"/>
    </source>
</evidence>
<dbReference type="Pfam" id="PF07664">
    <property type="entry name" value="FeoB_C"/>
    <property type="match status" value="1"/>
</dbReference>
<dbReference type="InterPro" id="IPR030389">
    <property type="entry name" value="G_FEOB_dom"/>
</dbReference>
<dbReference type="InterPro" id="IPR050860">
    <property type="entry name" value="FeoB_GTPase"/>
</dbReference>
<dbReference type="PANTHER" id="PTHR43185">
    <property type="entry name" value="FERROUS IRON TRANSPORT PROTEIN B"/>
    <property type="match status" value="1"/>
</dbReference>
<dbReference type="GO" id="GO:0005525">
    <property type="term" value="F:GTP binding"/>
    <property type="evidence" value="ECO:0007669"/>
    <property type="project" value="InterPro"/>
</dbReference>
<proteinExistence type="predicted"/>
<dbReference type="Pfam" id="PF02421">
    <property type="entry name" value="FeoB_N"/>
    <property type="match status" value="1"/>
</dbReference>
<dbReference type="GO" id="GO:0005886">
    <property type="term" value="C:plasma membrane"/>
    <property type="evidence" value="ECO:0007669"/>
    <property type="project" value="TreeGrafter"/>
</dbReference>
<dbReference type="PANTHER" id="PTHR43185:SF2">
    <property type="entry name" value="FERROUS IRON TRANSPORT PROTEIN B"/>
    <property type="match status" value="1"/>
</dbReference>
<keyword evidence="1" id="KW-0812">Transmembrane</keyword>
<reference evidence="3" key="2">
    <citation type="submission" date="2021-04" db="EMBL/GenBank/DDBJ databases">
        <authorList>
            <person name="Liu J."/>
        </authorList>
    </citation>
    <scope>NUCLEOTIDE SEQUENCE</scope>
    <source>
        <strain evidence="3">BAD-6</strain>
    </source>
</reference>
<dbReference type="InterPro" id="IPR011642">
    <property type="entry name" value="Gate_dom"/>
</dbReference>
<feature type="domain" description="FeoB-type G" evidence="2">
    <location>
        <begin position="3"/>
        <end position="165"/>
    </location>
</feature>
<dbReference type="InterPro" id="IPR011640">
    <property type="entry name" value="Fe2_transport_prot_B_C"/>
</dbReference>
<reference evidence="3" key="1">
    <citation type="submission" date="2021-04" db="EMBL/GenBank/DDBJ databases">
        <title>Sinoanaerobacter chloroacetimidivorans sp. nov., an obligate anaerobic bacterium isolated from anaerobic sludge.</title>
        <authorList>
            <person name="Bao Y."/>
        </authorList>
    </citation>
    <scope>NUCLEOTIDE SEQUENCE</scope>
    <source>
        <strain evidence="3">BAD-6</strain>
    </source>
</reference>
<dbReference type="RefSeq" id="WP_227017081.1">
    <property type="nucleotide sequence ID" value="NZ_JAGSND010000002.1"/>
</dbReference>